<keyword evidence="3" id="KW-1185">Reference proteome</keyword>
<sequence>MSAATPPAAQSVTLIIVNYNSGARLGRCLDCLSRQTVSCFDIIIVDNASSDDSLAQADLAARDVQLIEAGRNAGFAAANNMAAKAAKGEWLALLNPDAYPEPGWLEALLRAAAHHPETDAFGSRQLDAGDPARLDGEGDVCTIFGVAYRGGFGHAAAPCGADGECFSPCAAAALLRRSVFLDLGGFDERFFCYGEDVDFGFRLRNAGGRAIQVNGAVVLHEGSGVSGRHSAFTLYHGHRNRIWMFYKNMPAALYWASAPLRLIADTALFVKAAAAGEAGAYLKAMRDGYGGLGALREDRRKIAALRRKSGAAIAAALCWSPVKFLRREADLRPLDGADPSAASEQQSS</sequence>
<accession>A0ABW1KTG2</accession>
<dbReference type="Pfam" id="PF00535">
    <property type="entry name" value="Glycos_transf_2"/>
    <property type="match status" value="1"/>
</dbReference>
<name>A0ABW1KTG2_9PROT</name>
<keyword evidence="2" id="KW-0328">Glycosyltransferase</keyword>
<evidence type="ECO:0000313" key="3">
    <source>
        <dbReference type="Proteomes" id="UP001596116"/>
    </source>
</evidence>
<evidence type="ECO:0000313" key="2">
    <source>
        <dbReference type="EMBL" id="MFC6035249.1"/>
    </source>
</evidence>
<dbReference type="Proteomes" id="UP001596116">
    <property type="component" value="Unassembled WGS sequence"/>
</dbReference>
<protein>
    <submittedName>
        <fullName evidence="2">Glycosyltransferase family 2 protein</fullName>
        <ecNumber evidence="2">2.4.-.-</ecNumber>
    </submittedName>
</protein>
<dbReference type="PANTHER" id="PTHR43179:SF11">
    <property type="entry name" value="GLYCOSYL TRANSFERASE"/>
    <property type="match status" value="1"/>
</dbReference>
<dbReference type="EMBL" id="JBHPON010000001">
    <property type="protein sequence ID" value="MFC6035249.1"/>
    <property type="molecule type" value="Genomic_DNA"/>
</dbReference>
<comment type="caution">
    <text evidence="2">The sequence shown here is derived from an EMBL/GenBank/DDBJ whole genome shotgun (WGS) entry which is preliminary data.</text>
</comment>
<proteinExistence type="predicted"/>
<dbReference type="EC" id="2.4.-.-" evidence="2"/>
<feature type="domain" description="Glycosyltransferase 2-like" evidence="1">
    <location>
        <begin position="14"/>
        <end position="178"/>
    </location>
</feature>
<dbReference type="PANTHER" id="PTHR43179">
    <property type="entry name" value="RHAMNOSYLTRANSFERASE WBBL"/>
    <property type="match status" value="1"/>
</dbReference>
<dbReference type="GO" id="GO:0016757">
    <property type="term" value="F:glycosyltransferase activity"/>
    <property type="evidence" value="ECO:0007669"/>
    <property type="project" value="UniProtKB-KW"/>
</dbReference>
<reference evidence="2 3" key="1">
    <citation type="submission" date="2024-09" db="EMBL/GenBank/DDBJ databases">
        <authorList>
            <person name="Zhang Z.-H."/>
        </authorList>
    </citation>
    <scope>NUCLEOTIDE SEQUENCE [LARGE SCALE GENOMIC DNA]</scope>
    <source>
        <strain evidence="2 3">HHTR114</strain>
    </source>
</reference>
<keyword evidence="2" id="KW-0808">Transferase</keyword>
<dbReference type="Gene3D" id="3.90.550.10">
    <property type="entry name" value="Spore Coat Polysaccharide Biosynthesis Protein SpsA, Chain A"/>
    <property type="match status" value="1"/>
</dbReference>
<gene>
    <name evidence="2" type="ORF">ACFMB1_06815</name>
</gene>
<dbReference type="InterPro" id="IPR029044">
    <property type="entry name" value="Nucleotide-diphossugar_trans"/>
</dbReference>
<organism evidence="2 3">
    <name type="scientific">Hyphococcus aureus</name>
    <dbReference type="NCBI Taxonomy" id="2666033"/>
    <lineage>
        <taxon>Bacteria</taxon>
        <taxon>Pseudomonadati</taxon>
        <taxon>Pseudomonadota</taxon>
        <taxon>Alphaproteobacteria</taxon>
        <taxon>Parvularculales</taxon>
        <taxon>Parvularculaceae</taxon>
        <taxon>Hyphococcus</taxon>
    </lineage>
</organism>
<dbReference type="SUPFAM" id="SSF53448">
    <property type="entry name" value="Nucleotide-diphospho-sugar transferases"/>
    <property type="match status" value="1"/>
</dbReference>
<dbReference type="CDD" id="cd04186">
    <property type="entry name" value="GT_2_like_c"/>
    <property type="match status" value="1"/>
</dbReference>
<dbReference type="InterPro" id="IPR001173">
    <property type="entry name" value="Glyco_trans_2-like"/>
</dbReference>
<dbReference type="RefSeq" id="WP_379879426.1">
    <property type="nucleotide sequence ID" value="NZ_JBHPON010000001.1"/>
</dbReference>
<evidence type="ECO:0000259" key="1">
    <source>
        <dbReference type="Pfam" id="PF00535"/>
    </source>
</evidence>